<comment type="caution">
    <text evidence="3">The sequence shown here is derived from an EMBL/GenBank/DDBJ whole genome shotgun (WGS) entry which is preliminary data.</text>
</comment>
<dbReference type="InterPro" id="IPR036095">
    <property type="entry name" value="PTS_EIIB-like_sf"/>
</dbReference>
<dbReference type="AlphaFoldDB" id="A0A7X2NLL2"/>
<evidence type="ECO:0000259" key="2">
    <source>
        <dbReference type="Pfam" id="PF02302"/>
    </source>
</evidence>
<dbReference type="EMBL" id="VUMD01000008">
    <property type="protein sequence ID" value="MSS37109.1"/>
    <property type="molecule type" value="Genomic_DNA"/>
</dbReference>
<organism evidence="3 4">
    <name type="scientific">Clostridium porci</name>
    <dbReference type="NCBI Taxonomy" id="2605778"/>
    <lineage>
        <taxon>Bacteria</taxon>
        <taxon>Bacillati</taxon>
        <taxon>Bacillota</taxon>
        <taxon>Clostridia</taxon>
        <taxon>Eubacteriales</taxon>
        <taxon>Clostridiaceae</taxon>
        <taxon>Clostridium</taxon>
    </lineage>
</organism>
<keyword evidence="4" id="KW-1185">Reference proteome</keyword>
<evidence type="ECO:0000313" key="3">
    <source>
        <dbReference type="EMBL" id="MSS37109.1"/>
    </source>
</evidence>
<dbReference type="RefSeq" id="WP_154472534.1">
    <property type="nucleotide sequence ID" value="NZ_VUMD01000008.1"/>
</dbReference>
<keyword evidence="1" id="KW-0808">Transferase</keyword>
<protein>
    <recommendedName>
        <fullName evidence="2">Phosphotransferase system EIIB component type 2/3 domain-containing protein</fullName>
    </recommendedName>
</protein>
<dbReference type="CDD" id="cd05563">
    <property type="entry name" value="PTS_IIB_ascorbate"/>
    <property type="match status" value="1"/>
</dbReference>
<evidence type="ECO:0000256" key="1">
    <source>
        <dbReference type="ARBA" id="ARBA00022679"/>
    </source>
</evidence>
<gene>
    <name evidence="3" type="ORF">FYJ39_11100</name>
</gene>
<dbReference type="Pfam" id="PF02302">
    <property type="entry name" value="PTS_IIB"/>
    <property type="match status" value="1"/>
</dbReference>
<dbReference type="InterPro" id="IPR003501">
    <property type="entry name" value="PTS_EIIB_2/3"/>
</dbReference>
<evidence type="ECO:0000313" key="4">
    <source>
        <dbReference type="Proteomes" id="UP000429958"/>
    </source>
</evidence>
<sequence>MLNILCICGNGMGTSTIMKVNLKNICEKHHIQASIESCAFSEAMAYIATTDLIITSPEWSRMLPASNAVLIETKNLIDVRGVTESLLEAIKEHFPYALKE</sequence>
<accession>A0A7X2NLL2</accession>
<name>A0A7X2NLL2_9CLOT</name>
<dbReference type="GO" id="GO:0009401">
    <property type="term" value="P:phosphoenolpyruvate-dependent sugar phosphotransferase system"/>
    <property type="evidence" value="ECO:0007669"/>
    <property type="project" value="InterPro"/>
</dbReference>
<dbReference type="GO" id="GO:0008982">
    <property type="term" value="F:protein-N(PI)-phosphohistidine-sugar phosphotransferase activity"/>
    <property type="evidence" value="ECO:0007669"/>
    <property type="project" value="InterPro"/>
</dbReference>
<proteinExistence type="predicted"/>
<dbReference type="Proteomes" id="UP000429958">
    <property type="component" value="Unassembled WGS sequence"/>
</dbReference>
<reference evidence="3 4" key="1">
    <citation type="submission" date="2019-08" db="EMBL/GenBank/DDBJ databases">
        <title>In-depth cultivation of the pig gut microbiome towards novel bacterial diversity and tailored functional studies.</title>
        <authorList>
            <person name="Wylensek D."/>
            <person name="Hitch T.C.A."/>
            <person name="Clavel T."/>
        </authorList>
    </citation>
    <scope>NUCLEOTIDE SEQUENCE [LARGE SCALE GENOMIC DNA]</scope>
    <source>
        <strain evidence="3 4">WCA-389-WT-23D1</strain>
    </source>
</reference>
<feature type="domain" description="Phosphotransferase system EIIB component type 2/3" evidence="2">
    <location>
        <begin position="3"/>
        <end position="80"/>
    </location>
</feature>
<dbReference type="SUPFAM" id="SSF52794">
    <property type="entry name" value="PTS system IIB component-like"/>
    <property type="match status" value="1"/>
</dbReference>
<dbReference type="Gene3D" id="3.40.50.2300">
    <property type="match status" value="1"/>
</dbReference>